<accession>A0A810QDD7</accession>
<dbReference type="GO" id="GO:0045333">
    <property type="term" value="P:cellular respiration"/>
    <property type="evidence" value="ECO:0007669"/>
    <property type="project" value="UniProtKB-ARBA"/>
</dbReference>
<dbReference type="Gene3D" id="3.40.50.970">
    <property type="match status" value="1"/>
</dbReference>
<evidence type="ECO:0000259" key="2">
    <source>
        <dbReference type="Pfam" id="PF02775"/>
    </source>
</evidence>
<dbReference type="SUPFAM" id="SSF52518">
    <property type="entry name" value="Thiamin diphosphate-binding fold (THDP-binding)"/>
    <property type="match status" value="1"/>
</dbReference>
<dbReference type="InterPro" id="IPR011766">
    <property type="entry name" value="TPP_enzyme_TPP-bd"/>
</dbReference>
<evidence type="ECO:0000313" key="4">
    <source>
        <dbReference type="Proteomes" id="UP000679848"/>
    </source>
</evidence>
<dbReference type="PANTHER" id="PTHR48084:SF3">
    <property type="entry name" value="SUBUNIT OF PYRUVATE:FLAVODOXIN OXIDOREDUCTASE"/>
    <property type="match status" value="1"/>
</dbReference>
<dbReference type="Pfam" id="PF02775">
    <property type="entry name" value="TPP_enzyme_C"/>
    <property type="match status" value="1"/>
</dbReference>
<reference evidence="3" key="1">
    <citation type="submission" date="2020-09" db="EMBL/GenBank/DDBJ databases">
        <title>New species isolated from human feces.</title>
        <authorList>
            <person name="Kitahara M."/>
            <person name="Shigeno Y."/>
            <person name="Shime M."/>
            <person name="Matsumoto Y."/>
            <person name="Nakamura S."/>
            <person name="Motooka D."/>
            <person name="Fukuoka S."/>
            <person name="Nishikawa H."/>
            <person name="Benno Y."/>
        </authorList>
    </citation>
    <scope>NUCLEOTIDE SEQUENCE</scope>
    <source>
        <strain evidence="3">MM59</strain>
    </source>
</reference>
<proteinExistence type="predicted"/>
<dbReference type="EMBL" id="AP023420">
    <property type="protein sequence ID" value="BCK84605.1"/>
    <property type="molecule type" value="Genomic_DNA"/>
</dbReference>
<keyword evidence="1" id="KW-0560">Oxidoreductase</keyword>
<dbReference type="RefSeq" id="WP_187029811.1">
    <property type="nucleotide sequence ID" value="NZ_AP023420.1"/>
</dbReference>
<keyword evidence="4" id="KW-1185">Reference proteome</keyword>
<dbReference type="PANTHER" id="PTHR48084">
    <property type="entry name" value="2-OXOGLUTARATE OXIDOREDUCTASE SUBUNIT KORB-RELATED"/>
    <property type="match status" value="1"/>
</dbReference>
<organism evidence="3 4">
    <name type="scientific">Pusillibacter faecalis</name>
    <dbReference type="NCBI Taxonomy" id="2714358"/>
    <lineage>
        <taxon>Bacteria</taxon>
        <taxon>Bacillati</taxon>
        <taxon>Bacillota</taxon>
        <taxon>Clostridia</taxon>
        <taxon>Eubacteriales</taxon>
        <taxon>Oscillospiraceae</taxon>
        <taxon>Pusillibacter</taxon>
    </lineage>
</organism>
<evidence type="ECO:0000313" key="3">
    <source>
        <dbReference type="EMBL" id="BCK84605.1"/>
    </source>
</evidence>
<gene>
    <name evidence="3" type="ORF">MM59RIKEN_19240</name>
</gene>
<evidence type="ECO:0000256" key="1">
    <source>
        <dbReference type="ARBA" id="ARBA00023002"/>
    </source>
</evidence>
<dbReference type="InterPro" id="IPR029061">
    <property type="entry name" value="THDP-binding"/>
</dbReference>
<feature type="domain" description="Thiamine pyrophosphate enzyme TPP-binding" evidence="2">
    <location>
        <begin position="51"/>
        <end position="210"/>
    </location>
</feature>
<name>A0A810QDD7_9FIRM</name>
<sequence>MKTIYERPKIFTDAVTTYCGGCGHGIVGKLIAELIDEMGLQDNGIMVWPIGCSCLSDRYYNMDMMMALHGRAPAAATGIKRADPSKFVMVYQGDGDLVSEGMAEIMHAAIRGEKFTVIFINNAIYGMTGAQMAPTTLLGQTASTAPAPTGRMTDNSGYPVKMAEIMAQLPGVCYSERVTVNTPARINACKKALKKAFELQLAGQGMGFVEVLSPCPTGWSMSPVKSLEWIDEKMVEIYPLGVLKDTTKEGAQA</sequence>
<dbReference type="GO" id="GO:0030976">
    <property type="term" value="F:thiamine pyrophosphate binding"/>
    <property type="evidence" value="ECO:0007669"/>
    <property type="project" value="InterPro"/>
</dbReference>
<dbReference type="KEGG" id="pfaa:MM59RIKEN_19240"/>
<protein>
    <submittedName>
        <fullName evidence="3">2-oxoglutarate oxidoreductase</fullName>
    </submittedName>
</protein>
<dbReference type="Proteomes" id="UP000679848">
    <property type="component" value="Chromosome"/>
</dbReference>
<dbReference type="AlphaFoldDB" id="A0A810QDD7"/>
<dbReference type="InterPro" id="IPR051457">
    <property type="entry name" value="2-oxoacid:Fd_oxidoreductase"/>
</dbReference>
<dbReference type="GO" id="GO:0016625">
    <property type="term" value="F:oxidoreductase activity, acting on the aldehyde or oxo group of donors, iron-sulfur protein as acceptor"/>
    <property type="evidence" value="ECO:0007669"/>
    <property type="project" value="UniProtKB-ARBA"/>
</dbReference>